<feature type="compositionally biased region" description="Low complexity" evidence="1">
    <location>
        <begin position="664"/>
        <end position="673"/>
    </location>
</feature>
<keyword evidence="4" id="KW-1185">Reference proteome</keyword>
<keyword evidence="2" id="KW-1133">Transmembrane helix</keyword>
<dbReference type="SUPFAM" id="SSF56808">
    <property type="entry name" value="Ribosomal protein L1"/>
    <property type="match status" value="1"/>
</dbReference>
<feature type="compositionally biased region" description="Acidic residues" evidence="1">
    <location>
        <begin position="464"/>
        <end position="495"/>
    </location>
</feature>
<protein>
    <submittedName>
        <fullName evidence="3">Uncharacterized protein</fullName>
    </submittedName>
</protein>
<dbReference type="VEuPathDB" id="VectorBase:ACHR003710"/>
<keyword evidence="2" id="KW-0472">Membrane</keyword>
<dbReference type="Pfam" id="PF00687">
    <property type="entry name" value="Ribosomal_L1"/>
    <property type="match status" value="1"/>
</dbReference>
<name>A0A182JYX8_9DIPT</name>
<organism evidence="3 4">
    <name type="scientific">Anopheles christyi</name>
    <dbReference type="NCBI Taxonomy" id="43041"/>
    <lineage>
        <taxon>Eukaryota</taxon>
        <taxon>Metazoa</taxon>
        <taxon>Ecdysozoa</taxon>
        <taxon>Arthropoda</taxon>
        <taxon>Hexapoda</taxon>
        <taxon>Insecta</taxon>
        <taxon>Pterygota</taxon>
        <taxon>Neoptera</taxon>
        <taxon>Endopterygota</taxon>
        <taxon>Diptera</taxon>
        <taxon>Nematocera</taxon>
        <taxon>Culicoidea</taxon>
        <taxon>Culicidae</taxon>
        <taxon>Anophelinae</taxon>
        <taxon>Anopheles</taxon>
    </lineage>
</organism>
<evidence type="ECO:0000256" key="1">
    <source>
        <dbReference type="SAM" id="MobiDB-lite"/>
    </source>
</evidence>
<feature type="region of interest" description="Disordered" evidence="1">
    <location>
        <begin position="648"/>
        <end position="679"/>
    </location>
</feature>
<dbReference type="EnsemblMetazoa" id="ACHR003710-RA">
    <property type="protein sequence ID" value="ACHR003710-PA"/>
    <property type="gene ID" value="ACHR003710"/>
</dbReference>
<evidence type="ECO:0000256" key="2">
    <source>
        <dbReference type="SAM" id="Phobius"/>
    </source>
</evidence>
<dbReference type="Proteomes" id="UP000075881">
    <property type="component" value="Unassembled WGS sequence"/>
</dbReference>
<accession>A0A182JYX8</accession>
<reference evidence="3" key="2">
    <citation type="submission" date="2020-05" db="UniProtKB">
        <authorList>
            <consortium name="EnsemblMetazoa"/>
        </authorList>
    </citation>
    <scope>IDENTIFICATION</scope>
    <source>
        <strain evidence="3">ACHKN1017</strain>
    </source>
</reference>
<dbReference type="InterPro" id="IPR028364">
    <property type="entry name" value="Ribosomal_uL1/biogenesis"/>
</dbReference>
<sequence>MKLKGTKVEKPVAKDLVKMKKSKISIQKTKKSMGVELKPSAAKAAKGAKTEQLEKKNVFNKGLKMVKANQNEPNTGNIKMEQENLPPLKQQKANGTAARLKQEKKQKQKQATEPMKDESEEENPTKPQNEKTEARKEEEKKKKALKKKQQRAGGELPKKVTEDTLALVPEKLISEESFQKVYETMHQKFTEKGHTLFGDDLKYAMQILSVKIPRCPLRNCRVALPHSLLRKDDEICLIVKDLIRGRKVDFSNTLEHWEEKLKELAIEYKVRVLPFQQLKRDYGPFEMKRKLQNRYERFVVDACIGGHVFAFLGSHFAKRGKNPIVAKLDTDARIKASLEQALHLQSYRQGNSGVSTEIKFAAHWMPTEHAVENGMALMENLKSMFPGGWLNVRTIKLATVGEKSYSLPIYESTIDANLVPVPIVVGPRQKFVKKQQKLFAKQTDGKYEVTKDGVVRRVKNPNAEGEDNGPDSDVEMELDDLEPEDDDNWVPYDDDVPSRPRQGGRPRERGPKIRNIIDSVGEDSRNKRNVRYYTYDDPQNDDLFPGYGEIVHPPQAGLAVKQCKPEPTPSVQSISISDHSWTSIGSSIIHLLKYLIAGLAVLTLPVLLLQAFILPLKILMGLKSVAVANTLVLGTFLWKYLNRHRIRDDDDDDDDDDDGGGAQQSGSGTPGTTDGSGNGMINGNDNRFFPFRAEDFENMTEEEIKTALKLLLKRNKRWKPIMVLRSRKTAIIKDGVIT</sequence>
<reference evidence="4" key="1">
    <citation type="submission" date="2013-03" db="EMBL/GenBank/DDBJ databases">
        <title>The Genome Sequence of Anopheles christyi ACHKN1017.</title>
        <authorList>
            <consortium name="The Broad Institute Genomics Platform"/>
            <person name="Neafsey D.E."/>
            <person name="Besansky N."/>
            <person name="Walker B."/>
            <person name="Young S.K."/>
            <person name="Zeng Q."/>
            <person name="Gargeya S."/>
            <person name="Fitzgerald M."/>
            <person name="Haas B."/>
            <person name="Abouelleil A."/>
            <person name="Allen A.W."/>
            <person name="Alvarado L."/>
            <person name="Arachchi H.M."/>
            <person name="Berlin A.M."/>
            <person name="Chapman S.B."/>
            <person name="Gainer-Dewar J."/>
            <person name="Goldberg J."/>
            <person name="Griggs A."/>
            <person name="Gujja S."/>
            <person name="Hansen M."/>
            <person name="Howarth C."/>
            <person name="Imamovic A."/>
            <person name="Ireland A."/>
            <person name="Larimer J."/>
            <person name="McCowan C."/>
            <person name="Murphy C."/>
            <person name="Pearson M."/>
            <person name="Poon T.W."/>
            <person name="Priest M."/>
            <person name="Roberts A."/>
            <person name="Saif S."/>
            <person name="Shea T."/>
            <person name="Sisk P."/>
            <person name="Sykes S."/>
            <person name="Wortman J."/>
            <person name="Nusbaum C."/>
            <person name="Birren B."/>
        </authorList>
    </citation>
    <scope>NUCLEOTIDE SEQUENCE [LARGE SCALE GENOMIC DNA]</scope>
    <source>
        <strain evidence="4">ACHKN1017</strain>
    </source>
</reference>
<dbReference type="STRING" id="43041.A0A182JYX8"/>
<proteinExistence type="predicted"/>
<keyword evidence="2" id="KW-0812">Transmembrane</keyword>
<dbReference type="InterPro" id="IPR023674">
    <property type="entry name" value="Ribosomal_uL1-like"/>
</dbReference>
<feature type="compositionally biased region" description="Acidic residues" evidence="1">
    <location>
        <begin position="649"/>
        <end position="659"/>
    </location>
</feature>
<evidence type="ECO:0000313" key="4">
    <source>
        <dbReference type="Proteomes" id="UP000075881"/>
    </source>
</evidence>
<feature type="region of interest" description="Disordered" evidence="1">
    <location>
        <begin position="68"/>
        <end position="158"/>
    </location>
</feature>
<feature type="compositionally biased region" description="Polar residues" evidence="1">
    <location>
        <begin position="68"/>
        <end position="77"/>
    </location>
</feature>
<evidence type="ECO:0000313" key="3">
    <source>
        <dbReference type="EnsemblMetazoa" id="ACHR003710-PA"/>
    </source>
</evidence>
<feature type="region of interest" description="Disordered" evidence="1">
    <location>
        <begin position="452"/>
        <end position="520"/>
    </location>
</feature>
<dbReference type="AlphaFoldDB" id="A0A182JYX8"/>
<feature type="transmembrane region" description="Helical" evidence="2">
    <location>
        <begin position="591"/>
        <end position="612"/>
    </location>
</feature>
<feature type="compositionally biased region" description="Basic and acidic residues" evidence="1">
    <location>
        <begin position="128"/>
        <end position="141"/>
    </location>
</feature>